<feature type="domain" description="Moybdenum cofactor oxidoreductase dimerisation" evidence="6">
    <location>
        <begin position="290"/>
        <end position="408"/>
    </location>
</feature>
<accession>A0ABT8R0Z1</accession>
<dbReference type="CDD" id="cd02110">
    <property type="entry name" value="SO_family_Moco_dimer"/>
    <property type="match status" value="1"/>
</dbReference>
<dbReference type="InterPro" id="IPR019546">
    <property type="entry name" value="TAT_signal_bac_arc"/>
</dbReference>
<dbReference type="Pfam" id="PF00174">
    <property type="entry name" value="Oxidored_molyb"/>
    <property type="match status" value="1"/>
</dbReference>
<keyword evidence="4" id="KW-0560">Oxidoreductase</keyword>
<evidence type="ECO:0000256" key="3">
    <source>
        <dbReference type="ARBA" id="ARBA00022723"/>
    </source>
</evidence>
<dbReference type="Pfam" id="PF03404">
    <property type="entry name" value="Mo-co_dimer"/>
    <property type="match status" value="1"/>
</dbReference>
<dbReference type="PANTHER" id="PTHR19372">
    <property type="entry name" value="SULFITE REDUCTASE"/>
    <property type="match status" value="1"/>
</dbReference>
<dbReference type="NCBIfam" id="TIGR01409">
    <property type="entry name" value="TAT_signal_seq"/>
    <property type="match status" value="1"/>
</dbReference>
<comment type="cofactor">
    <cofactor evidence="1">
        <name>Mo-molybdopterin</name>
        <dbReference type="ChEBI" id="CHEBI:71302"/>
    </cofactor>
</comment>
<evidence type="ECO:0000313" key="7">
    <source>
        <dbReference type="EMBL" id="MDO1445756.1"/>
    </source>
</evidence>
<comment type="caution">
    <text evidence="7">The sequence shown here is derived from an EMBL/GenBank/DDBJ whole genome shotgun (WGS) entry which is preliminary data.</text>
</comment>
<protein>
    <submittedName>
        <fullName evidence="7">Sulfite oxidase</fullName>
    </submittedName>
</protein>
<evidence type="ECO:0000256" key="1">
    <source>
        <dbReference type="ARBA" id="ARBA00001924"/>
    </source>
</evidence>
<dbReference type="InterPro" id="IPR000572">
    <property type="entry name" value="OxRdtase_Mopterin-bd_dom"/>
</dbReference>
<evidence type="ECO:0000313" key="8">
    <source>
        <dbReference type="Proteomes" id="UP001168528"/>
    </source>
</evidence>
<dbReference type="InterPro" id="IPR008335">
    <property type="entry name" value="Mopterin_OxRdtase_euk"/>
</dbReference>
<dbReference type="PROSITE" id="PS51318">
    <property type="entry name" value="TAT"/>
    <property type="match status" value="1"/>
</dbReference>
<feature type="domain" description="Oxidoreductase molybdopterin-binding" evidence="5">
    <location>
        <begin position="92"/>
        <end position="260"/>
    </location>
</feature>
<keyword evidence="2" id="KW-0500">Molybdenum</keyword>
<dbReference type="InterPro" id="IPR014756">
    <property type="entry name" value="Ig_E-set"/>
</dbReference>
<dbReference type="PRINTS" id="PR00407">
    <property type="entry name" value="EUMOPTERIN"/>
</dbReference>
<dbReference type="InterPro" id="IPR006311">
    <property type="entry name" value="TAT_signal"/>
</dbReference>
<keyword evidence="3" id="KW-0479">Metal-binding</keyword>
<reference evidence="7" key="1">
    <citation type="submission" date="2023-07" db="EMBL/GenBank/DDBJ databases">
        <title>The genome sequence of Rhodocytophaga aerolata KACC 12507.</title>
        <authorList>
            <person name="Zhang X."/>
        </authorList>
    </citation>
    <scope>NUCLEOTIDE SEQUENCE</scope>
    <source>
        <strain evidence="7">KACC 12507</strain>
    </source>
</reference>
<evidence type="ECO:0000256" key="2">
    <source>
        <dbReference type="ARBA" id="ARBA00022505"/>
    </source>
</evidence>
<evidence type="ECO:0000259" key="5">
    <source>
        <dbReference type="Pfam" id="PF00174"/>
    </source>
</evidence>
<proteinExistence type="predicted"/>
<dbReference type="EMBL" id="JAUKPO010000002">
    <property type="protein sequence ID" value="MDO1445756.1"/>
    <property type="molecule type" value="Genomic_DNA"/>
</dbReference>
<sequence length="409" mass="45287">MKQIHDRRGFLKKSALAALAGIAGVEIVFAGNMPRHYTPLLLEDPLAGKSPEMIILSDKPWNVETPPHLLDDAITPVEKMFIRNNGLAPEASINAATWTLTINGESVNKPKTYKITDLKKRFKTYTYQLVLECGGNGRSGFQPQTSGNQWDQGAISCAEWTGVRLKDILADVGLKDDAVYIGYYGKDSHLSRDPSKVAISRGVPIKKALEDETLVAWAVNGKDIPLIHGFPLRLVIGGWPASVSGKWLHTLAVRNKEHDGAKMDGHSYRVPVVHLEPGEKLAETPENFRIIESMPVRSLITYPKTGALLDSGKKLILRGHAWAGDLEVKEMHTSIDFGATWQACKLEAPKNRLAWQHWSAEVEFPTKGYYEVWAKATDSKGIMQPMLIPSWNPGGYLNNACHRIAVKVV</sequence>
<dbReference type="InterPro" id="IPR005066">
    <property type="entry name" value="MoCF_OxRdtse_dimer"/>
</dbReference>
<organism evidence="7 8">
    <name type="scientific">Rhodocytophaga aerolata</name>
    <dbReference type="NCBI Taxonomy" id="455078"/>
    <lineage>
        <taxon>Bacteria</taxon>
        <taxon>Pseudomonadati</taxon>
        <taxon>Bacteroidota</taxon>
        <taxon>Cytophagia</taxon>
        <taxon>Cytophagales</taxon>
        <taxon>Rhodocytophagaceae</taxon>
        <taxon>Rhodocytophaga</taxon>
    </lineage>
</organism>
<dbReference type="RefSeq" id="WP_302036555.1">
    <property type="nucleotide sequence ID" value="NZ_JAUKPO010000002.1"/>
</dbReference>
<gene>
    <name evidence="7" type="ORF">Q0590_05815</name>
</gene>
<evidence type="ECO:0000256" key="4">
    <source>
        <dbReference type="ARBA" id="ARBA00023002"/>
    </source>
</evidence>
<dbReference type="InterPro" id="IPR036374">
    <property type="entry name" value="OxRdtase_Mopterin-bd_sf"/>
</dbReference>
<dbReference type="Proteomes" id="UP001168528">
    <property type="component" value="Unassembled WGS sequence"/>
</dbReference>
<name>A0ABT8R0Z1_9BACT</name>
<dbReference type="SUPFAM" id="SSF56524">
    <property type="entry name" value="Oxidoreductase molybdopterin-binding domain"/>
    <property type="match status" value="1"/>
</dbReference>
<evidence type="ECO:0000259" key="6">
    <source>
        <dbReference type="Pfam" id="PF03404"/>
    </source>
</evidence>
<dbReference type="Gene3D" id="3.90.420.10">
    <property type="entry name" value="Oxidoreductase, molybdopterin-binding domain"/>
    <property type="match status" value="1"/>
</dbReference>
<dbReference type="Gene3D" id="2.60.40.650">
    <property type="match status" value="1"/>
</dbReference>
<dbReference type="SUPFAM" id="SSF81296">
    <property type="entry name" value="E set domains"/>
    <property type="match status" value="1"/>
</dbReference>
<dbReference type="PANTHER" id="PTHR19372:SF7">
    <property type="entry name" value="SULFITE OXIDASE, MITOCHONDRIAL"/>
    <property type="match status" value="1"/>
</dbReference>
<keyword evidence="8" id="KW-1185">Reference proteome</keyword>